<dbReference type="STRING" id="990371.SAMN05421813_11346"/>
<evidence type="ECO:0000313" key="1">
    <source>
        <dbReference type="EMBL" id="SDM47835.1"/>
    </source>
</evidence>
<dbReference type="OrthoDB" id="1394308at2"/>
<dbReference type="RefSeq" id="WP_143007730.1">
    <property type="nucleotide sequence ID" value="NZ_FNHH01000013.1"/>
</dbReference>
<proteinExistence type="predicted"/>
<dbReference type="Proteomes" id="UP000199226">
    <property type="component" value="Unassembled WGS sequence"/>
</dbReference>
<protein>
    <submittedName>
        <fullName evidence="1">Uncharacterized protein</fullName>
    </submittedName>
</protein>
<reference evidence="2" key="1">
    <citation type="submission" date="2016-10" db="EMBL/GenBank/DDBJ databases">
        <authorList>
            <person name="Varghese N."/>
            <person name="Submissions S."/>
        </authorList>
    </citation>
    <scope>NUCLEOTIDE SEQUENCE [LARGE SCALE GENOMIC DNA]</scope>
    <source>
        <strain evidence="2">DSM 24536</strain>
    </source>
</reference>
<gene>
    <name evidence="1" type="ORF">SAMN05421813_11346</name>
</gene>
<keyword evidence="2" id="KW-1185">Reference proteome</keyword>
<accession>A0A1G9TL44</accession>
<evidence type="ECO:0000313" key="2">
    <source>
        <dbReference type="Proteomes" id="UP000199226"/>
    </source>
</evidence>
<dbReference type="AlphaFoldDB" id="A0A1G9TL44"/>
<sequence length="433" mass="49248">MKRRNLLKYLSVLPLSGAVIGVESAFKPLMAEELEFLPQQQNTNQPRRIAAILTEYRPNSHADVIVGKYLEGYNQDQMAPYPESKIVSIFTEQVPENDMSRPMAKKYNIPIFRTVADALTLGGDSLAVDAVLLIGEHGVYPMNDKEQKQYPRFEMFLKITDVFRQYKKSVPVFNDKHLSYSWRQAKRMVEISKELKFPMLAGSTIPVSWRIPAVDTPFGKAQKYAVGISFSGLDIYGFHLLDGLQAIVERRKGGETGVKSVQCFEGTECWNYLDQNDWVKRLFDQAISHSETRVAGDMKELVKKPAVFIVDYNDGLKAASFLMTGLVQDFTYAIDVEGQQKPFSTLMKLQAGKPHYHFGCLVKNIEIMFNTGKSPYPVERTMLSSGILDFALESRILGYQKLETPELSRVRYQCSPESYFFTKGWDSNGKRID</sequence>
<name>A0A1G9TL44_9SPHI</name>
<dbReference type="EMBL" id="FNHH01000013">
    <property type="protein sequence ID" value="SDM47835.1"/>
    <property type="molecule type" value="Genomic_DNA"/>
</dbReference>
<organism evidence="1 2">
    <name type="scientific">Daejeonella rubra</name>
    <dbReference type="NCBI Taxonomy" id="990371"/>
    <lineage>
        <taxon>Bacteria</taxon>
        <taxon>Pseudomonadati</taxon>
        <taxon>Bacteroidota</taxon>
        <taxon>Sphingobacteriia</taxon>
        <taxon>Sphingobacteriales</taxon>
        <taxon>Sphingobacteriaceae</taxon>
        <taxon>Daejeonella</taxon>
    </lineage>
</organism>